<dbReference type="AlphaFoldDB" id="A0A6A4GBX3"/>
<sequence>MTSTPLGYSHDQNDPRQLIQNGSDAYNTPISAPHNPAMAPRQPHISPMSNFPVRQMGDGPGSVAYIQNHNPQSSIHTLPSFPQSISNTFQNVVPHVHNFFQQQYSQQNLNSPTPLPASAPNPKPPVPTVPVCVPTVTAPTNQTPILCLILHLNLYIL</sequence>
<feature type="compositionally biased region" description="Polar residues" evidence="1">
    <location>
        <begin position="18"/>
        <end position="27"/>
    </location>
</feature>
<dbReference type="Proteomes" id="UP000799118">
    <property type="component" value="Unassembled WGS sequence"/>
</dbReference>
<name>A0A6A4GBX3_9AGAR</name>
<organism evidence="2 3">
    <name type="scientific">Gymnopus androsaceus JB14</name>
    <dbReference type="NCBI Taxonomy" id="1447944"/>
    <lineage>
        <taxon>Eukaryota</taxon>
        <taxon>Fungi</taxon>
        <taxon>Dikarya</taxon>
        <taxon>Basidiomycota</taxon>
        <taxon>Agaricomycotina</taxon>
        <taxon>Agaricomycetes</taxon>
        <taxon>Agaricomycetidae</taxon>
        <taxon>Agaricales</taxon>
        <taxon>Marasmiineae</taxon>
        <taxon>Omphalotaceae</taxon>
        <taxon>Gymnopus</taxon>
    </lineage>
</organism>
<accession>A0A6A4GBX3</accession>
<feature type="region of interest" description="Disordered" evidence="1">
    <location>
        <begin position="1"/>
        <end position="27"/>
    </location>
</feature>
<evidence type="ECO:0000313" key="3">
    <source>
        <dbReference type="Proteomes" id="UP000799118"/>
    </source>
</evidence>
<dbReference type="EMBL" id="ML770783">
    <property type="protein sequence ID" value="KAE9382991.1"/>
    <property type="molecule type" value="Genomic_DNA"/>
</dbReference>
<keyword evidence="3" id="KW-1185">Reference proteome</keyword>
<reference evidence="2" key="1">
    <citation type="journal article" date="2019" name="Environ. Microbiol.">
        <title>Fungal ecological strategies reflected in gene transcription - a case study of two litter decomposers.</title>
        <authorList>
            <person name="Barbi F."/>
            <person name="Kohler A."/>
            <person name="Barry K."/>
            <person name="Baskaran P."/>
            <person name="Daum C."/>
            <person name="Fauchery L."/>
            <person name="Ihrmark K."/>
            <person name="Kuo A."/>
            <person name="LaButti K."/>
            <person name="Lipzen A."/>
            <person name="Morin E."/>
            <person name="Grigoriev I.V."/>
            <person name="Henrissat B."/>
            <person name="Lindahl B."/>
            <person name="Martin F."/>
        </authorList>
    </citation>
    <scope>NUCLEOTIDE SEQUENCE</scope>
    <source>
        <strain evidence="2">JB14</strain>
    </source>
</reference>
<evidence type="ECO:0000313" key="2">
    <source>
        <dbReference type="EMBL" id="KAE9382991.1"/>
    </source>
</evidence>
<evidence type="ECO:0000256" key="1">
    <source>
        <dbReference type="SAM" id="MobiDB-lite"/>
    </source>
</evidence>
<gene>
    <name evidence="2" type="ORF">BT96DRAFT_1009766</name>
</gene>
<protein>
    <submittedName>
        <fullName evidence="2">Uncharacterized protein</fullName>
    </submittedName>
</protein>
<proteinExistence type="predicted"/>